<keyword evidence="5" id="KW-0547">Nucleotide-binding</keyword>
<keyword evidence="4" id="KW-0479">Metal-binding</keyword>
<dbReference type="InterPro" id="IPR035966">
    <property type="entry name" value="PKF_sf"/>
</dbReference>
<evidence type="ECO:0000259" key="11">
    <source>
        <dbReference type="Pfam" id="PF00365"/>
    </source>
</evidence>
<evidence type="ECO:0000313" key="12">
    <source>
        <dbReference type="EMBL" id="KAA8491541.1"/>
    </source>
</evidence>
<dbReference type="GO" id="GO:0005737">
    <property type="term" value="C:cytoplasm"/>
    <property type="evidence" value="ECO:0007669"/>
    <property type="project" value="UniProtKB-ARBA"/>
</dbReference>
<accession>A0A5J4YJC1</accession>
<dbReference type="NCBIfam" id="NF005301">
    <property type="entry name" value="PRK06830.1"/>
    <property type="match status" value="1"/>
</dbReference>
<evidence type="ECO:0000256" key="3">
    <source>
        <dbReference type="ARBA" id="ARBA00022679"/>
    </source>
</evidence>
<evidence type="ECO:0000256" key="9">
    <source>
        <dbReference type="ARBA" id="ARBA00023152"/>
    </source>
</evidence>
<dbReference type="Pfam" id="PF00365">
    <property type="entry name" value="PFK"/>
    <property type="match status" value="1"/>
</dbReference>
<evidence type="ECO:0000256" key="7">
    <source>
        <dbReference type="ARBA" id="ARBA00022840"/>
    </source>
</evidence>
<dbReference type="GO" id="GO:0003872">
    <property type="term" value="F:6-phosphofructokinase activity"/>
    <property type="evidence" value="ECO:0007669"/>
    <property type="project" value="UniProtKB-EC"/>
</dbReference>
<comment type="function">
    <text evidence="2">Catalyzes the phosphorylation of D-fructose 6-phosphate to fructose 1,6-bisphosphate by ATP, the first committing step of glycolysis.</text>
</comment>
<dbReference type="SUPFAM" id="SSF53784">
    <property type="entry name" value="Phosphofructokinase"/>
    <property type="match status" value="1"/>
</dbReference>
<dbReference type="OrthoDB" id="537915at2759"/>
<dbReference type="GO" id="GO:0006002">
    <property type="term" value="P:fructose 6-phosphate metabolic process"/>
    <property type="evidence" value="ECO:0007669"/>
    <property type="project" value="InterPro"/>
</dbReference>
<proteinExistence type="predicted"/>
<gene>
    <name evidence="12" type="ORF">FVE85_2556</name>
</gene>
<evidence type="ECO:0000256" key="6">
    <source>
        <dbReference type="ARBA" id="ARBA00022777"/>
    </source>
</evidence>
<dbReference type="EMBL" id="VRMN01000013">
    <property type="protein sequence ID" value="KAA8491541.1"/>
    <property type="molecule type" value="Genomic_DNA"/>
</dbReference>
<organism evidence="12 13">
    <name type="scientific">Porphyridium purpureum</name>
    <name type="common">Red alga</name>
    <name type="synonym">Porphyridium cruentum</name>
    <dbReference type="NCBI Taxonomy" id="35688"/>
    <lineage>
        <taxon>Eukaryota</taxon>
        <taxon>Rhodophyta</taxon>
        <taxon>Bangiophyceae</taxon>
        <taxon>Porphyridiales</taxon>
        <taxon>Porphyridiaceae</taxon>
        <taxon>Porphyridium</taxon>
    </lineage>
</organism>
<dbReference type="GO" id="GO:0005524">
    <property type="term" value="F:ATP binding"/>
    <property type="evidence" value="ECO:0007669"/>
    <property type="project" value="UniProtKB-KW"/>
</dbReference>
<dbReference type="InterPro" id="IPR012004">
    <property type="entry name" value="PyroP-dep_PFK_TP0108"/>
</dbReference>
<dbReference type="PRINTS" id="PR00476">
    <property type="entry name" value="PHFRCTKINASE"/>
</dbReference>
<keyword evidence="3" id="KW-0808">Transferase</keyword>
<keyword evidence="6 12" id="KW-0418">Kinase</keyword>
<dbReference type="OMA" id="ERMGINM"/>
<sequence>MAFVFPALVAPRAPARCASAARTGARLAMQIERDGGSATADASKKSVMDPADSPDGPYCEIGAVRRVSHLRDFLEDLPVFANPASGREEVARHFVANDDLVFKQCVVNALKPRDMTMYMRAGAREQVYFQPQEVRAAIVSCGGLCPGINTVIREIVGCLQKEYGVDTVFGIPNGYRGFYNGSWKELNEETTRGIHKLGGSILGSSRGGHDTQKIVDALEVRGINMVFIIGGDGTIRGADKIQLEARRRRLKMSVVSIPKTIDNDIPVIDHSFGFNSAVEEAQRAIDAANVEACSYPNGLAIVKLMGRNSGFIAMEATLSSRDVDVCLIPEESFTLFGEVGLYNFVKERLNGKGYCVIVVAEGAGQDILACLNDTPGFDKSGNRTLSDIGLHMANEFKNAFKQDGIEVSLKYIDPTYMVRAIRANAYDNLYCTMLSHMAVHGAFAGFTAFTVGPVNGYNVYIPIEDVVNVKNMVDTNDRLWLRLVSTTGQPRFTPLDDQCEIL</sequence>
<name>A0A5J4YJC1_PORPP</name>
<protein>
    <submittedName>
        <fullName evidence="12">ATP-dependent 6-phosphofructokinase 7</fullName>
    </submittedName>
</protein>
<feature type="domain" description="Phosphofructokinase" evidence="11">
    <location>
        <begin position="135"/>
        <end position="440"/>
    </location>
</feature>
<dbReference type="GO" id="GO:0046872">
    <property type="term" value="F:metal ion binding"/>
    <property type="evidence" value="ECO:0007669"/>
    <property type="project" value="UniProtKB-KW"/>
</dbReference>
<dbReference type="Gene3D" id="3.40.50.450">
    <property type="match status" value="1"/>
</dbReference>
<dbReference type="AlphaFoldDB" id="A0A5J4YJC1"/>
<dbReference type="PANTHER" id="PTHR45770">
    <property type="entry name" value="ATP-DEPENDENT 6-PHOSPHOFRUCTOKINASE 1"/>
    <property type="match status" value="1"/>
</dbReference>
<evidence type="ECO:0000256" key="2">
    <source>
        <dbReference type="ARBA" id="ARBA00002659"/>
    </source>
</evidence>
<evidence type="ECO:0000256" key="8">
    <source>
        <dbReference type="ARBA" id="ARBA00022842"/>
    </source>
</evidence>
<comment type="catalytic activity">
    <reaction evidence="10">
        <text>beta-D-fructose 6-phosphate + ATP = beta-D-fructose 1,6-bisphosphate + ADP + H(+)</text>
        <dbReference type="Rhea" id="RHEA:16109"/>
        <dbReference type="ChEBI" id="CHEBI:15378"/>
        <dbReference type="ChEBI" id="CHEBI:30616"/>
        <dbReference type="ChEBI" id="CHEBI:32966"/>
        <dbReference type="ChEBI" id="CHEBI:57634"/>
        <dbReference type="ChEBI" id="CHEBI:456216"/>
        <dbReference type="EC" id="2.7.1.11"/>
    </reaction>
</comment>
<evidence type="ECO:0000256" key="1">
    <source>
        <dbReference type="ARBA" id="ARBA00001946"/>
    </source>
</evidence>
<dbReference type="InterPro" id="IPR050929">
    <property type="entry name" value="PFKA"/>
</dbReference>
<keyword evidence="8" id="KW-0460">Magnesium</keyword>
<dbReference type="PIRSF" id="PIRSF000534">
    <property type="entry name" value="PPi_PFK_TP0108"/>
    <property type="match status" value="1"/>
</dbReference>
<keyword evidence="7" id="KW-0067">ATP-binding</keyword>
<evidence type="ECO:0000313" key="13">
    <source>
        <dbReference type="Proteomes" id="UP000324585"/>
    </source>
</evidence>
<keyword evidence="9" id="KW-0324">Glycolysis</keyword>
<comment type="caution">
    <text evidence="12">The sequence shown here is derived from an EMBL/GenBank/DDBJ whole genome shotgun (WGS) entry which is preliminary data.</text>
</comment>
<dbReference type="UniPathway" id="UPA00109">
    <property type="reaction ID" value="UER00182"/>
</dbReference>
<dbReference type="InterPro" id="IPR022953">
    <property type="entry name" value="ATP_PFK"/>
</dbReference>
<keyword evidence="13" id="KW-1185">Reference proteome</keyword>
<evidence type="ECO:0000256" key="4">
    <source>
        <dbReference type="ARBA" id="ARBA00022723"/>
    </source>
</evidence>
<comment type="cofactor">
    <cofactor evidence="1">
        <name>Mg(2+)</name>
        <dbReference type="ChEBI" id="CHEBI:18420"/>
    </cofactor>
</comment>
<evidence type="ECO:0000256" key="5">
    <source>
        <dbReference type="ARBA" id="ARBA00022741"/>
    </source>
</evidence>
<dbReference type="InterPro" id="IPR000023">
    <property type="entry name" value="Phosphofructokinase_dom"/>
</dbReference>
<dbReference type="FunFam" id="3.40.50.450:FF:000002">
    <property type="entry name" value="ATP-dependent 6-phosphofructokinase"/>
    <property type="match status" value="1"/>
</dbReference>
<reference evidence="13" key="1">
    <citation type="journal article" date="2019" name="Nat. Commun.">
        <title>Expansion of phycobilisome linker gene families in mesophilic red algae.</title>
        <authorList>
            <person name="Lee J."/>
            <person name="Kim D."/>
            <person name="Bhattacharya D."/>
            <person name="Yoon H.S."/>
        </authorList>
    </citation>
    <scope>NUCLEOTIDE SEQUENCE [LARGE SCALE GENOMIC DNA]</scope>
    <source>
        <strain evidence="13">CCMP 1328</strain>
    </source>
</reference>
<dbReference type="Proteomes" id="UP000324585">
    <property type="component" value="Unassembled WGS sequence"/>
</dbReference>
<evidence type="ECO:0000256" key="10">
    <source>
        <dbReference type="ARBA" id="ARBA00048070"/>
    </source>
</evidence>